<dbReference type="OrthoDB" id="7444642at2"/>
<dbReference type="RefSeq" id="WP_146287416.1">
    <property type="nucleotide sequence ID" value="NZ_BMLP01000006.1"/>
</dbReference>
<reference evidence="1 2" key="1">
    <citation type="journal article" date="2014" name="Int. J. Syst. Evol. Microbiol.">
        <title>Complete genome sequence of Corynebacterium casei LMG S-19264T (=DSM 44701T), isolated from a smear-ripened cheese.</title>
        <authorList>
            <consortium name="US DOE Joint Genome Institute (JGI-PGF)"/>
            <person name="Walter F."/>
            <person name="Albersmeier A."/>
            <person name="Kalinowski J."/>
            <person name="Ruckert C."/>
        </authorList>
    </citation>
    <scope>NUCLEOTIDE SEQUENCE [LARGE SCALE GENOMIC DNA]</scope>
    <source>
        <strain evidence="1 2">CGMCC 1.7029</strain>
    </source>
</reference>
<name>A0A918DD74_9RHOB</name>
<sequence>MPFIDHQGRRSLFVHIPKTGGTSIETWLRGIGPLRLYRNGIPQALKVSVQHLTYTDIRLILGDDYFDYGFTIVRNPFRRLESEYRMRSDLATDGVLGRVAVFPVWVRTQIEMMQKAVFHQDGHFRPQIDYVSNHIEIFRFEEGIDSIIAKVSAKTGLPMPAETPHEMRPRRYDAAQHGELEWDMPLVNLVRRTYAADFETFDYKSEP</sequence>
<accession>A0A918DD74</accession>
<organism evidence="1 2">
    <name type="scientific">Gemmobacter aquaticus</name>
    <dbReference type="NCBI Taxonomy" id="490185"/>
    <lineage>
        <taxon>Bacteria</taxon>
        <taxon>Pseudomonadati</taxon>
        <taxon>Pseudomonadota</taxon>
        <taxon>Alphaproteobacteria</taxon>
        <taxon>Rhodobacterales</taxon>
        <taxon>Paracoccaceae</taxon>
        <taxon>Gemmobacter</taxon>
    </lineage>
</organism>
<dbReference type="GO" id="GO:0008146">
    <property type="term" value="F:sulfotransferase activity"/>
    <property type="evidence" value="ECO:0007669"/>
    <property type="project" value="InterPro"/>
</dbReference>
<dbReference type="InterPro" id="IPR005331">
    <property type="entry name" value="Sulfotransferase"/>
</dbReference>
<evidence type="ECO:0008006" key="3">
    <source>
        <dbReference type="Google" id="ProtNLM"/>
    </source>
</evidence>
<dbReference type="GO" id="GO:0016020">
    <property type="term" value="C:membrane"/>
    <property type="evidence" value="ECO:0007669"/>
    <property type="project" value="InterPro"/>
</dbReference>
<dbReference type="Gene3D" id="3.40.50.300">
    <property type="entry name" value="P-loop containing nucleotide triphosphate hydrolases"/>
    <property type="match status" value="1"/>
</dbReference>
<dbReference type="Proteomes" id="UP000598196">
    <property type="component" value="Unassembled WGS sequence"/>
</dbReference>
<protein>
    <recommendedName>
        <fullName evidence="3">Sulfotransferase family protein</fullName>
    </recommendedName>
</protein>
<dbReference type="AlphaFoldDB" id="A0A918DD74"/>
<proteinExistence type="predicted"/>
<evidence type="ECO:0000313" key="1">
    <source>
        <dbReference type="EMBL" id="GGO35215.1"/>
    </source>
</evidence>
<gene>
    <name evidence="1" type="ORF">GCM10010991_27140</name>
</gene>
<keyword evidence="2" id="KW-1185">Reference proteome</keyword>
<evidence type="ECO:0000313" key="2">
    <source>
        <dbReference type="Proteomes" id="UP000598196"/>
    </source>
</evidence>
<dbReference type="Pfam" id="PF03567">
    <property type="entry name" value="Sulfotransfer_2"/>
    <property type="match status" value="1"/>
</dbReference>
<comment type="caution">
    <text evidence="1">The sequence shown here is derived from an EMBL/GenBank/DDBJ whole genome shotgun (WGS) entry which is preliminary data.</text>
</comment>
<dbReference type="EMBL" id="BMLP01000006">
    <property type="protein sequence ID" value="GGO35215.1"/>
    <property type="molecule type" value="Genomic_DNA"/>
</dbReference>
<dbReference type="InterPro" id="IPR027417">
    <property type="entry name" value="P-loop_NTPase"/>
</dbReference>